<dbReference type="Pfam" id="PF20119">
    <property type="entry name" value="DUF6509"/>
    <property type="match status" value="1"/>
</dbReference>
<gene>
    <name evidence="1" type="ORF">HFZ78_25225</name>
</gene>
<dbReference type="InterPro" id="IPR045424">
    <property type="entry name" value="DUF6509"/>
</dbReference>
<evidence type="ECO:0000313" key="2">
    <source>
        <dbReference type="Proteomes" id="UP000501868"/>
    </source>
</evidence>
<name>A0A6H1PCD6_PRIMG</name>
<dbReference type="EMBL" id="CP051128">
    <property type="protein sequence ID" value="QIZ11125.1"/>
    <property type="molecule type" value="Genomic_DNA"/>
</dbReference>
<sequence>MIHLNITGHSVEKLVDPFGLLSGDRYEFFLDLDVDEEDELYSDKGIGLRAIFVSDENGDKITNFYLYEQGSEKVLDFDLEEDEEELVLAYCKDNAKE</sequence>
<proteinExistence type="predicted"/>
<protein>
    <submittedName>
        <fullName evidence="1">Pullulanase</fullName>
    </submittedName>
</protein>
<reference evidence="1 2" key="1">
    <citation type="submission" date="2020-04" db="EMBL/GenBank/DDBJ databases">
        <title>Genome-Wide Identification of 5-Methylcytosine Sites in Bacterial Genomes By High-Throughput Sequencing of MspJI Restriction Fragments.</title>
        <authorList>
            <person name="Wu V."/>
        </authorList>
    </citation>
    <scope>NUCLEOTIDE SEQUENCE [LARGE SCALE GENOMIC DNA]</scope>
    <source>
        <strain evidence="1 2">S2</strain>
    </source>
</reference>
<evidence type="ECO:0000313" key="1">
    <source>
        <dbReference type="EMBL" id="QIZ11125.1"/>
    </source>
</evidence>
<dbReference type="Proteomes" id="UP000501868">
    <property type="component" value="Chromosome"/>
</dbReference>
<accession>A0A6H1PCD6</accession>
<reference evidence="1 2" key="2">
    <citation type="submission" date="2020-04" db="EMBL/GenBank/DDBJ databases">
        <authorList>
            <person name="Fomenkov A."/>
            <person name="Anton B.P."/>
            <person name="Roberts R.J."/>
        </authorList>
    </citation>
    <scope>NUCLEOTIDE SEQUENCE [LARGE SCALE GENOMIC DNA]</scope>
    <source>
        <strain evidence="1 2">S2</strain>
    </source>
</reference>
<organism evidence="1 2">
    <name type="scientific">Priestia megaterium</name>
    <name type="common">Bacillus megaterium</name>
    <dbReference type="NCBI Taxonomy" id="1404"/>
    <lineage>
        <taxon>Bacteria</taxon>
        <taxon>Bacillati</taxon>
        <taxon>Bacillota</taxon>
        <taxon>Bacilli</taxon>
        <taxon>Bacillales</taxon>
        <taxon>Bacillaceae</taxon>
        <taxon>Priestia</taxon>
    </lineage>
</organism>
<dbReference type="AlphaFoldDB" id="A0A6H1PCD6"/>